<keyword evidence="3" id="KW-1185">Reference proteome</keyword>
<feature type="transmembrane region" description="Helical" evidence="1">
    <location>
        <begin position="6"/>
        <end position="30"/>
    </location>
</feature>
<organism evidence="2 3">
    <name type="scientific">Spirosoma sordidisoli</name>
    <dbReference type="NCBI Taxonomy" id="2502893"/>
    <lineage>
        <taxon>Bacteria</taxon>
        <taxon>Pseudomonadati</taxon>
        <taxon>Bacteroidota</taxon>
        <taxon>Cytophagia</taxon>
        <taxon>Cytophagales</taxon>
        <taxon>Cytophagaceae</taxon>
        <taxon>Spirosoma</taxon>
    </lineage>
</organism>
<keyword evidence="1" id="KW-0812">Transmembrane</keyword>
<keyword evidence="1" id="KW-0472">Membrane</keyword>
<name>A0A4Q2UKZ2_9BACT</name>
<evidence type="ECO:0000313" key="2">
    <source>
        <dbReference type="EMBL" id="RYC68150.1"/>
    </source>
</evidence>
<dbReference type="Proteomes" id="UP000290407">
    <property type="component" value="Unassembled WGS sequence"/>
</dbReference>
<protein>
    <submittedName>
        <fullName evidence="2">Uncharacterized protein</fullName>
    </submittedName>
</protein>
<sequence>MFKPKALKIMATIAIIICALSTLISLLIAIQQGGMAYLSVISWAILTYASYCAMKLAGYDLYESDVKKLGWNIYILFAIFIAFLFVGLSLGPIIALVVTARLHFQRTTLEEWMRDNPQN</sequence>
<evidence type="ECO:0000256" key="1">
    <source>
        <dbReference type="SAM" id="Phobius"/>
    </source>
</evidence>
<proteinExistence type="predicted"/>
<dbReference type="RefSeq" id="WP_129604108.1">
    <property type="nucleotide sequence ID" value="NZ_SBLB01000006.1"/>
</dbReference>
<comment type="caution">
    <text evidence="2">The sequence shown here is derived from an EMBL/GenBank/DDBJ whole genome shotgun (WGS) entry which is preliminary data.</text>
</comment>
<evidence type="ECO:0000313" key="3">
    <source>
        <dbReference type="Proteomes" id="UP000290407"/>
    </source>
</evidence>
<reference evidence="2 3" key="1">
    <citation type="submission" date="2019-01" db="EMBL/GenBank/DDBJ databases">
        <title>Spirosoma flava sp. nov., a propanil-degrading bacterium isolated from herbicide-contaminated soil.</title>
        <authorList>
            <person name="Zhang L."/>
            <person name="Jiang J.-D."/>
        </authorList>
    </citation>
    <scope>NUCLEOTIDE SEQUENCE [LARGE SCALE GENOMIC DNA]</scope>
    <source>
        <strain evidence="2 3">TY50</strain>
    </source>
</reference>
<feature type="transmembrane region" description="Helical" evidence="1">
    <location>
        <begin position="37"/>
        <end position="59"/>
    </location>
</feature>
<dbReference type="AlphaFoldDB" id="A0A4Q2UKZ2"/>
<feature type="transmembrane region" description="Helical" evidence="1">
    <location>
        <begin position="71"/>
        <end position="98"/>
    </location>
</feature>
<gene>
    <name evidence="2" type="ORF">EQG79_22125</name>
</gene>
<accession>A0A4Q2UKZ2</accession>
<keyword evidence="1" id="KW-1133">Transmembrane helix</keyword>
<dbReference type="EMBL" id="SBLB01000006">
    <property type="protein sequence ID" value="RYC68150.1"/>
    <property type="molecule type" value="Genomic_DNA"/>
</dbReference>